<name>A0ABC9W9E7_GRUJA</name>
<accession>A0ABC9W9E7</accession>
<evidence type="ECO:0000313" key="1">
    <source>
        <dbReference type="EMBL" id="GAB0181389.1"/>
    </source>
</evidence>
<sequence>MESPYWSRVLEGTVTLWRTAHAGTALLAGPVAYEEEPMLEQFVPEAPMLEQFLKNCSLWKVLVLEMFVKDCLLWEGPHAGAGEECEEEGAAETKRDELTRTPFPCTAWERGVRRVRIEV</sequence>
<dbReference type="AlphaFoldDB" id="A0ABC9W9E7"/>
<dbReference type="EMBL" id="BAAFJT010000002">
    <property type="protein sequence ID" value="GAB0181389.1"/>
    <property type="molecule type" value="Genomic_DNA"/>
</dbReference>
<reference evidence="1 2" key="1">
    <citation type="submission" date="2024-06" db="EMBL/GenBank/DDBJ databases">
        <title>The draft genome of Grus japonensis, version 3.</title>
        <authorList>
            <person name="Nabeshima K."/>
            <person name="Suzuki S."/>
            <person name="Onuma M."/>
        </authorList>
    </citation>
    <scope>NUCLEOTIDE SEQUENCE [LARGE SCALE GENOMIC DNA]</scope>
    <source>
        <strain evidence="1 2">451A</strain>
    </source>
</reference>
<evidence type="ECO:0000313" key="2">
    <source>
        <dbReference type="Proteomes" id="UP001623348"/>
    </source>
</evidence>
<comment type="caution">
    <text evidence="1">The sequence shown here is derived from an EMBL/GenBank/DDBJ whole genome shotgun (WGS) entry which is preliminary data.</text>
</comment>
<keyword evidence="2" id="KW-1185">Reference proteome</keyword>
<dbReference type="Proteomes" id="UP001623348">
    <property type="component" value="Unassembled WGS sequence"/>
</dbReference>
<proteinExistence type="predicted"/>
<gene>
    <name evidence="1" type="ORF">GRJ2_000604200</name>
</gene>
<organism evidence="1 2">
    <name type="scientific">Grus japonensis</name>
    <name type="common">Japanese crane</name>
    <name type="synonym">Red-crowned crane</name>
    <dbReference type="NCBI Taxonomy" id="30415"/>
    <lineage>
        <taxon>Eukaryota</taxon>
        <taxon>Metazoa</taxon>
        <taxon>Chordata</taxon>
        <taxon>Craniata</taxon>
        <taxon>Vertebrata</taxon>
        <taxon>Euteleostomi</taxon>
        <taxon>Archelosauria</taxon>
        <taxon>Archosauria</taxon>
        <taxon>Dinosauria</taxon>
        <taxon>Saurischia</taxon>
        <taxon>Theropoda</taxon>
        <taxon>Coelurosauria</taxon>
        <taxon>Aves</taxon>
        <taxon>Neognathae</taxon>
        <taxon>Neoaves</taxon>
        <taxon>Gruiformes</taxon>
        <taxon>Gruidae</taxon>
        <taxon>Grus</taxon>
    </lineage>
</organism>
<protein>
    <submittedName>
        <fullName evidence="1">Uncharacterized protein</fullName>
    </submittedName>
</protein>